<dbReference type="SUPFAM" id="SSF48371">
    <property type="entry name" value="ARM repeat"/>
    <property type="match status" value="1"/>
</dbReference>
<dbReference type="AlphaFoldDB" id="A0A9R1W6W3"/>
<gene>
    <name evidence="2" type="ORF">LSAT_V11C300129700</name>
</gene>
<dbReference type="EMBL" id="NBSK02000003">
    <property type="protein sequence ID" value="KAJ0217256.1"/>
    <property type="molecule type" value="Genomic_DNA"/>
</dbReference>
<dbReference type="InterPro" id="IPR000225">
    <property type="entry name" value="Armadillo"/>
</dbReference>
<evidence type="ECO:0000313" key="3">
    <source>
        <dbReference type="Proteomes" id="UP000235145"/>
    </source>
</evidence>
<evidence type="ECO:0000256" key="1">
    <source>
        <dbReference type="ARBA" id="ARBA00022737"/>
    </source>
</evidence>
<dbReference type="Gene3D" id="1.25.10.10">
    <property type="entry name" value="Leucine-rich Repeat Variant"/>
    <property type="match status" value="1"/>
</dbReference>
<name>A0A9R1W6W3_LACSA</name>
<dbReference type="InterPro" id="IPR011989">
    <property type="entry name" value="ARM-like"/>
</dbReference>
<proteinExistence type="predicted"/>
<evidence type="ECO:0008006" key="4">
    <source>
        <dbReference type="Google" id="ProtNLM"/>
    </source>
</evidence>
<sequence>MVGLVGLSLSYALTLTGTQVFLTRWYCSLANYVILEERIKKFMNIPSEPPSIVEDNRPPSSWPSKGRIQFPDLKFVHLGIKLLKESYQLKLLLELSRNEALRNHIGNVQGCMLLLVTMSNSEDTQAAINAQKLMDSLSSSDQNVIQMAKANYFTHSFINYLQILIYTKPFITISSVPLRHFFSCSEEVKMSMVTTIAEMEFTNHSKSSLFDKGALGPLLDLVSYVNPRLKETAAKALCNLSTLEKKQHPNDHTRLCNSIVKMEDGMQKKENGAEKMQKGYCWQIDASSVFRDLGGGRKAVKLTGAEIGRIEERIHVGTKYDLDYKLPNRSGQNFKSVNDMVEILKKT</sequence>
<keyword evidence="3" id="KW-1185">Reference proteome</keyword>
<dbReference type="Pfam" id="PF00514">
    <property type="entry name" value="Arm"/>
    <property type="match status" value="1"/>
</dbReference>
<keyword evidence="1" id="KW-0677">Repeat</keyword>
<protein>
    <recommendedName>
        <fullName evidence="4">Armadillo repeat-containing domain-containing protein</fullName>
    </recommendedName>
</protein>
<dbReference type="Proteomes" id="UP000235145">
    <property type="component" value="Unassembled WGS sequence"/>
</dbReference>
<evidence type="ECO:0000313" key="2">
    <source>
        <dbReference type="EMBL" id="KAJ0217256.1"/>
    </source>
</evidence>
<dbReference type="PANTHER" id="PTHR45958:SF5">
    <property type="entry name" value="RING-TYPE E3 UBIQUITIN TRANSFERASE"/>
    <property type="match status" value="1"/>
</dbReference>
<comment type="caution">
    <text evidence="2">The sequence shown here is derived from an EMBL/GenBank/DDBJ whole genome shotgun (WGS) entry which is preliminary data.</text>
</comment>
<dbReference type="InterPro" id="IPR052608">
    <property type="entry name" value="U-box_domain_protein"/>
</dbReference>
<dbReference type="PANTHER" id="PTHR45958">
    <property type="entry name" value="RING-TYPE E3 UBIQUITIN TRANSFERASE"/>
    <property type="match status" value="1"/>
</dbReference>
<dbReference type="InterPro" id="IPR016024">
    <property type="entry name" value="ARM-type_fold"/>
</dbReference>
<accession>A0A9R1W6W3</accession>
<reference evidence="2 3" key="1">
    <citation type="journal article" date="2017" name="Nat. Commun.">
        <title>Genome assembly with in vitro proximity ligation data and whole-genome triplication in lettuce.</title>
        <authorList>
            <person name="Reyes-Chin-Wo S."/>
            <person name="Wang Z."/>
            <person name="Yang X."/>
            <person name="Kozik A."/>
            <person name="Arikit S."/>
            <person name="Song C."/>
            <person name="Xia L."/>
            <person name="Froenicke L."/>
            <person name="Lavelle D.O."/>
            <person name="Truco M.J."/>
            <person name="Xia R."/>
            <person name="Zhu S."/>
            <person name="Xu C."/>
            <person name="Xu H."/>
            <person name="Xu X."/>
            <person name="Cox K."/>
            <person name="Korf I."/>
            <person name="Meyers B.C."/>
            <person name="Michelmore R.W."/>
        </authorList>
    </citation>
    <scope>NUCLEOTIDE SEQUENCE [LARGE SCALE GENOMIC DNA]</scope>
    <source>
        <strain evidence="3">cv. Salinas</strain>
        <tissue evidence="2">Seedlings</tissue>
    </source>
</reference>
<organism evidence="2 3">
    <name type="scientific">Lactuca sativa</name>
    <name type="common">Garden lettuce</name>
    <dbReference type="NCBI Taxonomy" id="4236"/>
    <lineage>
        <taxon>Eukaryota</taxon>
        <taxon>Viridiplantae</taxon>
        <taxon>Streptophyta</taxon>
        <taxon>Embryophyta</taxon>
        <taxon>Tracheophyta</taxon>
        <taxon>Spermatophyta</taxon>
        <taxon>Magnoliopsida</taxon>
        <taxon>eudicotyledons</taxon>
        <taxon>Gunneridae</taxon>
        <taxon>Pentapetalae</taxon>
        <taxon>asterids</taxon>
        <taxon>campanulids</taxon>
        <taxon>Asterales</taxon>
        <taxon>Asteraceae</taxon>
        <taxon>Cichorioideae</taxon>
        <taxon>Cichorieae</taxon>
        <taxon>Lactucinae</taxon>
        <taxon>Lactuca</taxon>
    </lineage>
</organism>